<keyword evidence="2" id="KW-1185">Reference proteome</keyword>
<reference evidence="1 2" key="1">
    <citation type="submission" date="2022-08" db="EMBL/GenBank/DDBJ databases">
        <title>Reclassification of Massilia species as members of the genera Telluria, Duganella, Pseudoduganella, Mokoshia gen. nov. and Zemynaea gen. nov. using orthogonal and non-orthogonal genome-based approaches.</title>
        <authorList>
            <person name="Bowman J.P."/>
        </authorList>
    </citation>
    <scope>NUCLEOTIDE SEQUENCE [LARGE SCALE GENOMIC DNA]</scope>
    <source>
        <strain evidence="1 2">JCM 31316</strain>
    </source>
</reference>
<organism evidence="1 2">
    <name type="scientific">Massilia pinisoli</name>
    <dbReference type="NCBI Taxonomy" id="1772194"/>
    <lineage>
        <taxon>Bacteria</taxon>
        <taxon>Pseudomonadati</taxon>
        <taxon>Pseudomonadota</taxon>
        <taxon>Betaproteobacteria</taxon>
        <taxon>Burkholderiales</taxon>
        <taxon>Oxalobacteraceae</taxon>
        <taxon>Telluria group</taxon>
        <taxon>Massilia</taxon>
    </lineage>
</organism>
<sequence length="130" mass="14953">MLARLAQTGQERTYPNHLQHSQRIPMKLIDAIFMSPHMPDDFVICAREPFHQGSEAVIVQFGENFSIPPEVTHQGYTYFLETDGVTELLEMISQKRSSRETKADFVCYYASWDAYPAFYNDLEDVAAPSR</sequence>
<dbReference type="Proteomes" id="UP001204151">
    <property type="component" value="Unassembled WGS sequence"/>
</dbReference>
<dbReference type="EMBL" id="JANUGW010000029">
    <property type="protein sequence ID" value="MCS0585171.1"/>
    <property type="molecule type" value="Genomic_DNA"/>
</dbReference>
<evidence type="ECO:0000313" key="1">
    <source>
        <dbReference type="EMBL" id="MCS0585171.1"/>
    </source>
</evidence>
<name>A0ABT1ZZ18_9BURK</name>
<accession>A0ABT1ZZ18</accession>
<proteinExistence type="predicted"/>
<protein>
    <submittedName>
        <fullName evidence="1">Uncharacterized protein</fullName>
    </submittedName>
</protein>
<dbReference type="RefSeq" id="WP_258819700.1">
    <property type="nucleotide sequence ID" value="NZ_JANUGW010000029.1"/>
</dbReference>
<gene>
    <name evidence="1" type="ORF">NX784_26640</name>
</gene>
<comment type="caution">
    <text evidence="1">The sequence shown here is derived from an EMBL/GenBank/DDBJ whole genome shotgun (WGS) entry which is preliminary data.</text>
</comment>
<evidence type="ECO:0000313" key="2">
    <source>
        <dbReference type="Proteomes" id="UP001204151"/>
    </source>
</evidence>